<feature type="region of interest" description="Disordered" evidence="3">
    <location>
        <begin position="397"/>
        <end position="445"/>
    </location>
</feature>
<protein>
    <submittedName>
        <fullName evidence="5">DEHA2G18040p</fullName>
    </submittedName>
</protein>
<organism evidence="5 6">
    <name type="scientific">Debaryomyces hansenii (strain ATCC 36239 / CBS 767 / BCRC 21394 / JCM 1990 / NBRC 0083 / IGC 2968)</name>
    <name type="common">Yeast</name>
    <name type="synonym">Torulaspora hansenii</name>
    <dbReference type="NCBI Taxonomy" id="284592"/>
    <lineage>
        <taxon>Eukaryota</taxon>
        <taxon>Fungi</taxon>
        <taxon>Dikarya</taxon>
        <taxon>Ascomycota</taxon>
        <taxon>Saccharomycotina</taxon>
        <taxon>Pichiomycetes</taxon>
        <taxon>Debaryomycetaceae</taxon>
        <taxon>Debaryomyces</taxon>
    </lineage>
</organism>
<dbReference type="Pfam" id="PF05057">
    <property type="entry name" value="DUF676"/>
    <property type="match status" value="1"/>
</dbReference>
<dbReference type="ESTHER" id="debha-q6bhj7">
    <property type="family name" value="Duf_676"/>
</dbReference>
<dbReference type="InterPro" id="IPR044294">
    <property type="entry name" value="Lipase-like"/>
</dbReference>
<dbReference type="VEuPathDB" id="FungiDB:DEHA2G18040g"/>
<dbReference type="HOGENOM" id="CLU_027968_2_0_1"/>
<dbReference type="PANTHER" id="PTHR12482">
    <property type="entry name" value="LIPASE ROG1-RELATED-RELATED"/>
    <property type="match status" value="1"/>
</dbReference>
<keyword evidence="6" id="KW-1185">Reference proteome</keyword>
<evidence type="ECO:0000259" key="4">
    <source>
        <dbReference type="Pfam" id="PF05057"/>
    </source>
</evidence>
<dbReference type="GO" id="GO:0005811">
    <property type="term" value="C:lipid droplet"/>
    <property type="evidence" value="ECO:0007669"/>
    <property type="project" value="TreeGrafter"/>
</dbReference>
<keyword evidence="2" id="KW-0442">Lipid degradation</keyword>
<dbReference type="OrthoDB" id="273452at2759"/>
<dbReference type="Proteomes" id="UP000000599">
    <property type="component" value="Chromosome G"/>
</dbReference>
<dbReference type="eggNOG" id="KOG4372">
    <property type="taxonomic scope" value="Eukaryota"/>
</dbReference>
<dbReference type="InterPro" id="IPR007751">
    <property type="entry name" value="DUF676_lipase-like"/>
</dbReference>
<comment type="similarity">
    <text evidence="1">Belongs to the putative lipase ROG1 family.</text>
</comment>
<keyword evidence="2" id="KW-0443">Lipid metabolism</keyword>
<dbReference type="GO" id="GO:0047372">
    <property type="term" value="F:monoacylglycerol lipase activity"/>
    <property type="evidence" value="ECO:0007669"/>
    <property type="project" value="TreeGrafter"/>
</dbReference>
<evidence type="ECO:0000313" key="5">
    <source>
        <dbReference type="EMBL" id="CAG90830.2"/>
    </source>
</evidence>
<dbReference type="Gene3D" id="3.40.50.1820">
    <property type="entry name" value="alpha/beta hydrolase"/>
    <property type="match status" value="1"/>
</dbReference>
<dbReference type="InParanoid" id="Q6BHJ7"/>
<evidence type="ECO:0000256" key="2">
    <source>
        <dbReference type="ARBA" id="ARBA00022963"/>
    </source>
</evidence>
<dbReference type="KEGG" id="dha:DEHA2G18040g"/>
<evidence type="ECO:0000313" key="6">
    <source>
        <dbReference type="Proteomes" id="UP000000599"/>
    </source>
</evidence>
<dbReference type="RefSeq" id="XP_462324.2">
    <property type="nucleotide sequence ID" value="XM_462324.1"/>
</dbReference>
<dbReference type="FunCoup" id="Q6BHJ7">
    <property type="interactions" value="151"/>
</dbReference>
<dbReference type="EMBL" id="CR382139">
    <property type="protein sequence ID" value="CAG90830.2"/>
    <property type="molecule type" value="Genomic_DNA"/>
</dbReference>
<proteinExistence type="inferred from homology"/>
<feature type="domain" description="DUF676" evidence="4">
    <location>
        <begin position="13"/>
        <end position="212"/>
    </location>
</feature>
<dbReference type="SUPFAM" id="SSF53474">
    <property type="entry name" value="alpha/beta-Hydrolases"/>
    <property type="match status" value="1"/>
</dbReference>
<reference evidence="5 6" key="1">
    <citation type="journal article" date="2004" name="Nature">
        <title>Genome evolution in yeasts.</title>
        <authorList>
            <consortium name="Genolevures"/>
            <person name="Dujon B."/>
            <person name="Sherman D."/>
            <person name="Fischer G."/>
            <person name="Durrens P."/>
            <person name="Casaregola S."/>
            <person name="Lafontaine I."/>
            <person name="de Montigny J."/>
            <person name="Marck C."/>
            <person name="Neuveglise C."/>
            <person name="Talla E."/>
            <person name="Goffard N."/>
            <person name="Frangeul L."/>
            <person name="Aigle M."/>
            <person name="Anthouard V."/>
            <person name="Babour A."/>
            <person name="Barbe V."/>
            <person name="Barnay S."/>
            <person name="Blanchin S."/>
            <person name="Beckerich J.M."/>
            <person name="Beyne E."/>
            <person name="Bleykasten C."/>
            <person name="Boisrame A."/>
            <person name="Boyer J."/>
            <person name="Cattolico L."/>
            <person name="Confanioleri F."/>
            <person name="de Daruvar A."/>
            <person name="Despons L."/>
            <person name="Fabre E."/>
            <person name="Fairhead C."/>
            <person name="Ferry-Dumazet H."/>
            <person name="Groppi A."/>
            <person name="Hantraye F."/>
            <person name="Hennequin C."/>
            <person name="Jauniaux N."/>
            <person name="Joyet P."/>
            <person name="Kachouri R."/>
            <person name="Kerrest A."/>
            <person name="Koszul R."/>
            <person name="Lemaire M."/>
            <person name="Lesur I."/>
            <person name="Ma L."/>
            <person name="Muller H."/>
            <person name="Nicaud J.M."/>
            <person name="Nikolski M."/>
            <person name="Oztas S."/>
            <person name="Ozier-Kalogeropoulos O."/>
            <person name="Pellenz S."/>
            <person name="Potier S."/>
            <person name="Richard G.F."/>
            <person name="Straub M.L."/>
            <person name="Suleau A."/>
            <person name="Swennene D."/>
            <person name="Tekaia F."/>
            <person name="Wesolowski-Louvel M."/>
            <person name="Westhof E."/>
            <person name="Wirth B."/>
            <person name="Zeniou-Meyer M."/>
            <person name="Zivanovic I."/>
            <person name="Bolotin-Fukuhara M."/>
            <person name="Thierry A."/>
            <person name="Bouchier C."/>
            <person name="Caudron B."/>
            <person name="Scarpelli C."/>
            <person name="Gaillardin C."/>
            <person name="Weissenbach J."/>
            <person name="Wincker P."/>
            <person name="Souciet J.L."/>
        </authorList>
    </citation>
    <scope>NUCLEOTIDE SEQUENCE [LARGE SCALE GENOMIC DNA]</scope>
    <source>
        <strain evidence="6">ATCC 36239 / CBS 767 / BCRC 21394 / JCM 1990 / NBRC 0083 / IGC 2968</strain>
    </source>
</reference>
<dbReference type="PANTHER" id="PTHR12482:SF24">
    <property type="entry name" value="LIPID DROPLET PHOSPHOLIPASE 1"/>
    <property type="match status" value="1"/>
</dbReference>
<feature type="compositionally biased region" description="Acidic residues" evidence="3">
    <location>
        <begin position="415"/>
        <end position="438"/>
    </location>
</feature>
<evidence type="ECO:0000256" key="3">
    <source>
        <dbReference type="SAM" id="MobiDB-lite"/>
    </source>
</evidence>
<dbReference type="GeneID" id="2905262"/>
<accession>Q6BHJ7</accession>
<dbReference type="AlphaFoldDB" id="Q6BHJ7"/>
<dbReference type="InterPro" id="IPR029058">
    <property type="entry name" value="AB_hydrolase_fold"/>
</dbReference>
<gene>
    <name evidence="5" type="ordered locus">DEHA2G18040g</name>
</gene>
<dbReference type="GO" id="GO:0016042">
    <property type="term" value="P:lipid catabolic process"/>
    <property type="evidence" value="ECO:0007669"/>
    <property type="project" value="UniProtKB-KW"/>
</dbReference>
<evidence type="ECO:0000256" key="1">
    <source>
        <dbReference type="ARBA" id="ARBA00007920"/>
    </source>
</evidence>
<dbReference type="GO" id="GO:0004622">
    <property type="term" value="F:phosphatidylcholine lysophospholipase activity"/>
    <property type="evidence" value="ECO:0007669"/>
    <property type="project" value="TreeGrafter"/>
</dbReference>
<dbReference type="OMA" id="DWIKIPV"/>
<sequence>MAEIDNKDEDSKEQSAHLFVLVHGLWGSPNHMSTIERSLRELLQECSDEKIVTLKPSSFRFWKTYDGLKLNAERVIRDIFYEIEALKQKSNYKVVKISLVGYSLGGLISRYLIGVLNEIGFFEMVEPVFFTTFATPHVGIQFFNDNIFDHAANKVGQYLFGKSGREMFMTDHDKILMQMADSEGVYYKGLNKFRKHILLSNVKNDRTVAFNTSFITEYSPFDNWSNIKIKYLKGLQQSRIGKIYVKPKFVDLNRSIQMTRSEDEVFAGNIQEQTSIFRSNRIFRFLIIFSVSFFLLPFWIPLVLCSSLFASIYSMIKIRIIPAPKIKSHWQRVLDSVYGSSPVDVEDAKIGLQNRNERKSMSKQNYFKGDTSELTENTMEGLMYAEERFTGKSTEGAIQEEDRDEPNNTQNNASNDEDNSGDTNEEMDDYDDSESDHEDYERTSILSKNTKKKVVEIDTKSNDQSIRQHYSTLTQWKNSRFPLFTKSCRLPINEEKQFVIDSLNKINWIKIPVYIDAWNSHDGIVARRGPRTNPKGASTVCLWASILRNNMKETDT</sequence>
<name>Q6BHJ7_DEBHA</name>